<keyword evidence="6" id="KW-1185">Reference proteome</keyword>
<comment type="caution">
    <text evidence="5">The sequence shown here is derived from an EMBL/GenBank/DDBJ whole genome shotgun (WGS) entry which is preliminary data.</text>
</comment>
<dbReference type="InterPro" id="IPR008278">
    <property type="entry name" value="4-PPantetheinyl_Trfase_dom"/>
</dbReference>
<dbReference type="InterPro" id="IPR050559">
    <property type="entry name" value="P-Pant_transferase_sf"/>
</dbReference>
<feature type="domain" description="4'-phosphopantetheinyl transferase" evidence="3">
    <location>
        <begin position="104"/>
        <end position="205"/>
    </location>
</feature>
<evidence type="ECO:0000259" key="3">
    <source>
        <dbReference type="Pfam" id="PF01648"/>
    </source>
</evidence>
<evidence type="ECO:0000313" key="6">
    <source>
        <dbReference type="Proteomes" id="UP000253090"/>
    </source>
</evidence>
<dbReference type="SUPFAM" id="SSF56214">
    <property type="entry name" value="4'-phosphopantetheinyl transferase"/>
    <property type="match status" value="2"/>
</dbReference>
<sequence>MIQVYGVKLEQEPDPLLKRKLLEALPFQKQEKISRFIHRADALRCMTADILSRYMICRTLAIKNSEIRINCNRFGKPLLSGDTGYHFNQSHSGQWVVGILADSPCGIDAEEIREADLGIAEHCFAKQEFRDLQAVPVELRGEYFFDLWTLKESYVKASGFGLSVPLASFAIRKHSTGITLQTEHEFRDCHFKQYHIDPAYKLSVCAGVSKFPEQLELIGQEQLYIQFMNYL</sequence>
<feature type="domain" description="4'-phosphopantetheinyl transferase N-terminal" evidence="4">
    <location>
        <begin position="21"/>
        <end position="97"/>
    </location>
</feature>
<evidence type="ECO:0000313" key="5">
    <source>
        <dbReference type="EMBL" id="RCX18144.1"/>
    </source>
</evidence>
<dbReference type="Pfam" id="PF01648">
    <property type="entry name" value="ACPS"/>
    <property type="match status" value="1"/>
</dbReference>
<dbReference type="Gene3D" id="3.90.470.20">
    <property type="entry name" value="4'-phosphopantetheinyl transferase domain"/>
    <property type="match status" value="2"/>
</dbReference>
<comment type="similarity">
    <text evidence="1">Belongs to the P-Pant transferase superfamily. Gsp/Sfp/HetI/AcpT family.</text>
</comment>
<organism evidence="5 6">
    <name type="scientific">Fontibacillus phaseoli</name>
    <dbReference type="NCBI Taxonomy" id="1416533"/>
    <lineage>
        <taxon>Bacteria</taxon>
        <taxon>Bacillati</taxon>
        <taxon>Bacillota</taxon>
        <taxon>Bacilli</taxon>
        <taxon>Bacillales</taxon>
        <taxon>Paenibacillaceae</taxon>
        <taxon>Fontibacillus</taxon>
    </lineage>
</organism>
<evidence type="ECO:0000259" key="4">
    <source>
        <dbReference type="Pfam" id="PF22624"/>
    </source>
</evidence>
<protein>
    <submittedName>
        <fullName evidence="5">4'-phosphopantetheinyl transferase</fullName>
    </submittedName>
</protein>
<dbReference type="Proteomes" id="UP000253090">
    <property type="component" value="Unassembled WGS sequence"/>
</dbReference>
<dbReference type="GO" id="GO:0019878">
    <property type="term" value="P:lysine biosynthetic process via aminoadipic acid"/>
    <property type="evidence" value="ECO:0007669"/>
    <property type="project" value="TreeGrafter"/>
</dbReference>
<gene>
    <name evidence="5" type="ORF">DFP94_10798</name>
</gene>
<dbReference type="GO" id="GO:0008897">
    <property type="term" value="F:holo-[acyl-carrier-protein] synthase activity"/>
    <property type="evidence" value="ECO:0007669"/>
    <property type="project" value="InterPro"/>
</dbReference>
<reference evidence="5 6" key="1">
    <citation type="submission" date="2018-07" db="EMBL/GenBank/DDBJ databases">
        <title>Genomic Encyclopedia of Type Strains, Phase III (KMG-III): the genomes of soil and plant-associated and newly described type strains.</title>
        <authorList>
            <person name="Whitman W."/>
        </authorList>
    </citation>
    <scope>NUCLEOTIDE SEQUENCE [LARGE SCALE GENOMIC DNA]</scope>
    <source>
        <strain evidence="5 6">CECT 8333</strain>
    </source>
</reference>
<dbReference type="RefSeq" id="WP_114497655.1">
    <property type="nucleotide sequence ID" value="NZ_QPJW01000007.1"/>
</dbReference>
<name>A0A369BEN5_9BACL</name>
<keyword evidence="2 5" id="KW-0808">Transferase</keyword>
<dbReference type="OrthoDB" id="9808281at2"/>
<evidence type="ECO:0000256" key="2">
    <source>
        <dbReference type="ARBA" id="ARBA00022679"/>
    </source>
</evidence>
<proteinExistence type="inferred from homology"/>
<dbReference type="Pfam" id="PF22624">
    <property type="entry name" value="AASDHPPT_N"/>
    <property type="match status" value="1"/>
</dbReference>
<dbReference type="InterPro" id="IPR055066">
    <property type="entry name" value="AASDHPPT_N"/>
</dbReference>
<dbReference type="InterPro" id="IPR037143">
    <property type="entry name" value="4-PPantetheinyl_Trfase_dom_sf"/>
</dbReference>
<dbReference type="GO" id="GO:0005829">
    <property type="term" value="C:cytosol"/>
    <property type="evidence" value="ECO:0007669"/>
    <property type="project" value="TreeGrafter"/>
</dbReference>
<accession>A0A369BEN5</accession>
<dbReference type="GO" id="GO:0000287">
    <property type="term" value="F:magnesium ion binding"/>
    <property type="evidence" value="ECO:0007669"/>
    <property type="project" value="InterPro"/>
</dbReference>
<dbReference type="PANTHER" id="PTHR12215:SF10">
    <property type="entry name" value="L-AMINOADIPATE-SEMIALDEHYDE DEHYDROGENASE-PHOSPHOPANTETHEINYL TRANSFERASE"/>
    <property type="match status" value="1"/>
</dbReference>
<dbReference type="EMBL" id="QPJW01000007">
    <property type="protein sequence ID" value="RCX18144.1"/>
    <property type="molecule type" value="Genomic_DNA"/>
</dbReference>
<evidence type="ECO:0000256" key="1">
    <source>
        <dbReference type="ARBA" id="ARBA00010990"/>
    </source>
</evidence>
<dbReference type="AlphaFoldDB" id="A0A369BEN5"/>
<dbReference type="PANTHER" id="PTHR12215">
    <property type="entry name" value="PHOSPHOPANTETHEINE TRANSFERASE"/>
    <property type="match status" value="1"/>
</dbReference>